<dbReference type="GO" id="GO:0045892">
    <property type="term" value="P:negative regulation of DNA-templated transcription"/>
    <property type="evidence" value="ECO:0007669"/>
    <property type="project" value="TreeGrafter"/>
</dbReference>
<dbReference type="PANTHER" id="PTHR44846">
    <property type="entry name" value="MANNOSYL-D-GLYCERATE TRANSPORT/METABOLISM SYSTEM REPRESSOR MNGR-RELATED"/>
    <property type="match status" value="1"/>
</dbReference>
<dbReference type="PROSITE" id="PS50949">
    <property type="entry name" value="HTH_GNTR"/>
    <property type="match status" value="1"/>
</dbReference>
<dbReference type="PRINTS" id="PR00035">
    <property type="entry name" value="HTHGNTR"/>
</dbReference>
<reference evidence="5 6" key="1">
    <citation type="submission" date="2018-06" db="EMBL/GenBank/DDBJ databases">
        <authorList>
            <consortium name="Pathogen Informatics"/>
            <person name="Doyle S."/>
        </authorList>
    </citation>
    <scope>NUCLEOTIDE SEQUENCE [LARGE SCALE GENOMIC DNA]</scope>
    <source>
        <strain evidence="5 6">NCTC10821</strain>
    </source>
</reference>
<dbReference type="InterPro" id="IPR000524">
    <property type="entry name" value="Tscrpt_reg_HTH_GntR"/>
</dbReference>
<dbReference type="CDD" id="cd07377">
    <property type="entry name" value="WHTH_GntR"/>
    <property type="match status" value="1"/>
</dbReference>
<dbReference type="InterPro" id="IPR036390">
    <property type="entry name" value="WH_DNA-bd_sf"/>
</dbReference>
<proteinExistence type="predicted"/>
<dbReference type="Pfam" id="PF07702">
    <property type="entry name" value="UTRA"/>
    <property type="match status" value="1"/>
</dbReference>
<dbReference type="GO" id="GO:0003700">
    <property type="term" value="F:DNA-binding transcription factor activity"/>
    <property type="evidence" value="ECO:0007669"/>
    <property type="project" value="InterPro"/>
</dbReference>
<keyword evidence="1" id="KW-0805">Transcription regulation</keyword>
<protein>
    <submittedName>
        <fullName evidence="5">GntR family transcriptional regulator</fullName>
    </submittedName>
</protein>
<dbReference type="AlphaFoldDB" id="A0A378TQX7"/>
<dbReference type="SUPFAM" id="SSF64288">
    <property type="entry name" value="Chorismate lyase-like"/>
    <property type="match status" value="1"/>
</dbReference>
<evidence type="ECO:0000259" key="4">
    <source>
        <dbReference type="PROSITE" id="PS50949"/>
    </source>
</evidence>
<accession>A0A378TQX7</accession>
<gene>
    <name evidence="5" type="primary">yvoA_8</name>
    <name evidence="5" type="ORF">NCTC10821_06176</name>
</gene>
<dbReference type="RefSeq" id="WP_115281274.1">
    <property type="nucleotide sequence ID" value="NZ_AP022600.1"/>
</dbReference>
<dbReference type="Pfam" id="PF00392">
    <property type="entry name" value="GntR"/>
    <property type="match status" value="1"/>
</dbReference>
<dbReference type="InterPro" id="IPR036388">
    <property type="entry name" value="WH-like_DNA-bd_sf"/>
</dbReference>
<evidence type="ECO:0000256" key="1">
    <source>
        <dbReference type="ARBA" id="ARBA00023015"/>
    </source>
</evidence>
<dbReference type="SUPFAM" id="SSF46785">
    <property type="entry name" value="Winged helix' DNA-binding domain"/>
    <property type="match status" value="1"/>
</dbReference>
<dbReference type="SMART" id="SM00345">
    <property type="entry name" value="HTH_GNTR"/>
    <property type="match status" value="1"/>
</dbReference>
<organism evidence="5 6">
    <name type="scientific">Mycolicibacterium tokaiense</name>
    <dbReference type="NCBI Taxonomy" id="39695"/>
    <lineage>
        <taxon>Bacteria</taxon>
        <taxon>Bacillati</taxon>
        <taxon>Actinomycetota</taxon>
        <taxon>Actinomycetes</taxon>
        <taxon>Mycobacteriales</taxon>
        <taxon>Mycobacteriaceae</taxon>
        <taxon>Mycolicibacterium</taxon>
    </lineage>
</organism>
<dbReference type="InterPro" id="IPR011663">
    <property type="entry name" value="UTRA"/>
</dbReference>
<name>A0A378TQX7_9MYCO</name>
<dbReference type="Gene3D" id="1.10.10.10">
    <property type="entry name" value="Winged helix-like DNA-binding domain superfamily/Winged helix DNA-binding domain"/>
    <property type="match status" value="1"/>
</dbReference>
<dbReference type="InterPro" id="IPR050679">
    <property type="entry name" value="Bact_HTH_transcr_reg"/>
</dbReference>
<evidence type="ECO:0000256" key="2">
    <source>
        <dbReference type="ARBA" id="ARBA00023125"/>
    </source>
</evidence>
<dbReference type="GO" id="GO:0003677">
    <property type="term" value="F:DNA binding"/>
    <property type="evidence" value="ECO:0007669"/>
    <property type="project" value="UniProtKB-KW"/>
</dbReference>
<dbReference type="SMART" id="SM00866">
    <property type="entry name" value="UTRA"/>
    <property type="match status" value="1"/>
</dbReference>
<sequence length="249" mass="27218">MAWDSDDLTPGPVPLWFQIAERLTASLEAGEFVVGDTLPSEAELGRRFSVSRTTARAALGSLAQRGLITQKSGRGSIVLPRKVEQPLNLLSSFSEDMRARGLAPGYRDVRVDAAPAPADVAAELKVTHGHRVVRVRRVLLADDVPIAMSESWLSPRVLAPEADLSEVDSLTSLYDWLERHRGVRVAIGTEVIEGGVADEELAALLETTGGSAVLVARRTACDHDGAPLEYAVRHYRADRYRYRIELSRP</sequence>
<dbReference type="InterPro" id="IPR028978">
    <property type="entry name" value="Chorismate_lyase_/UTRA_dom_sf"/>
</dbReference>
<keyword evidence="6" id="KW-1185">Reference proteome</keyword>
<evidence type="ECO:0000313" key="5">
    <source>
        <dbReference type="EMBL" id="STZ62607.1"/>
    </source>
</evidence>
<evidence type="ECO:0000256" key="3">
    <source>
        <dbReference type="ARBA" id="ARBA00023163"/>
    </source>
</evidence>
<dbReference type="EMBL" id="UGQT01000001">
    <property type="protein sequence ID" value="STZ62607.1"/>
    <property type="molecule type" value="Genomic_DNA"/>
</dbReference>
<feature type="domain" description="HTH gntR-type" evidence="4">
    <location>
        <begin position="13"/>
        <end position="81"/>
    </location>
</feature>
<dbReference type="OrthoDB" id="7363114at2"/>
<evidence type="ECO:0000313" key="6">
    <source>
        <dbReference type="Proteomes" id="UP000254978"/>
    </source>
</evidence>
<keyword evidence="3" id="KW-0804">Transcription</keyword>
<dbReference type="PANTHER" id="PTHR44846:SF1">
    <property type="entry name" value="MANNOSYL-D-GLYCERATE TRANSPORT_METABOLISM SYSTEM REPRESSOR MNGR-RELATED"/>
    <property type="match status" value="1"/>
</dbReference>
<dbReference type="Proteomes" id="UP000254978">
    <property type="component" value="Unassembled WGS sequence"/>
</dbReference>
<keyword evidence="2" id="KW-0238">DNA-binding</keyword>
<dbReference type="Gene3D" id="3.40.1410.10">
    <property type="entry name" value="Chorismate lyase-like"/>
    <property type="match status" value="1"/>
</dbReference>